<feature type="transmembrane region" description="Helical" evidence="6">
    <location>
        <begin position="349"/>
        <end position="371"/>
    </location>
</feature>
<dbReference type="OrthoDB" id="438179at2759"/>
<name>A0A5E4MLY6_9HEMI</name>
<feature type="transmembrane region" description="Helical" evidence="6">
    <location>
        <begin position="248"/>
        <end position="267"/>
    </location>
</feature>
<gene>
    <name evidence="7" type="ORF">CINCED_3A015617</name>
</gene>
<comment type="subcellular location">
    <subcellularLocation>
        <location evidence="1">Membrane</location>
        <topology evidence="1">Multi-pass membrane protein</topology>
    </subcellularLocation>
</comment>
<dbReference type="Pfam" id="PF10271">
    <property type="entry name" value="Tmp39"/>
    <property type="match status" value="1"/>
</dbReference>
<accession>A0A5E4MLY6</accession>
<evidence type="ECO:0000313" key="8">
    <source>
        <dbReference type="Proteomes" id="UP000325440"/>
    </source>
</evidence>
<evidence type="ECO:0000256" key="2">
    <source>
        <dbReference type="ARBA" id="ARBA00010737"/>
    </source>
</evidence>
<keyword evidence="8" id="KW-1185">Reference proteome</keyword>
<evidence type="ECO:0000256" key="3">
    <source>
        <dbReference type="ARBA" id="ARBA00022692"/>
    </source>
</evidence>
<dbReference type="GO" id="GO:0016020">
    <property type="term" value="C:membrane"/>
    <property type="evidence" value="ECO:0007669"/>
    <property type="project" value="UniProtKB-SubCell"/>
</dbReference>
<evidence type="ECO:0000313" key="7">
    <source>
        <dbReference type="EMBL" id="VVC33266.1"/>
    </source>
</evidence>
<feature type="transmembrane region" description="Helical" evidence="6">
    <location>
        <begin position="114"/>
        <end position="133"/>
    </location>
</feature>
<evidence type="ECO:0000256" key="1">
    <source>
        <dbReference type="ARBA" id="ARBA00004141"/>
    </source>
</evidence>
<dbReference type="Proteomes" id="UP000325440">
    <property type="component" value="Unassembled WGS sequence"/>
</dbReference>
<reference evidence="7 8" key="1">
    <citation type="submission" date="2019-08" db="EMBL/GenBank/DDBJ databases">
        <authorList>
            <person name="Alioto T."/>
            <person name="Alioto T."/>
            <person name="Gomez Garrido J."/>
        </authorList>
    </citation>
    <scope>NUCLEOTIDE SEQUENCE [LARGE SCALE GENOMIC DNA]</scope>
</reference>
<dbReference type="InterPro" id="IPR019397">
    <property type="entry name" value="Uncharacterised_TMEM39"/>
</dbReference>
<dbReference type="PANTHER" id="PTHR12995">
    <property type="entry name" value="FI21814P1"/>
    <property type="match status" value="1"/>
</dbReference>
<feature type="transmembrane region" description="Helical" evidence="6">
    <location>
        <begin position="34"/>
        <end position="52"/>
    </location>
</feature>
<evidence type="ECO:0008006" key="9">
    <source>
        <dbReference type="Google" id="ProtNLM"/>
    </source>
</evidence>
<feature type="transmembrane region" description="Helical" evidence="6">
    <location>
        <begin position="377"/>
        <end position="396"/>
    </location>
</feature>
<dbReference type="AlphaFoldDB" id="A0A5E4MLY6"/>
<evidence type="ECO:0000256" key="4">
    <source>
        <dbReference type="ARBA" id="ARBA00022989"/>
    </source>
</evidence>
<dbReference type="EMBL" id="CABPRJ010000965">
    <property type="protein sequence ID" value="VVC33266.1"/>
    <property type="molecule type" value="Genomic_DNA"/>
</dbReference>
<feature type="transmembrane region" description="Helical" evidence="6">
    <location>
        <begin position="217"/>
        <end position="242"/>
    </location>
</feature>
<sequence length="413" mass="49436">MDFFNFLADCLKQLKSEDTLPRVTSPRMYNDGNITFEGLMVVFASFSTYLQYLNVYKSVWWLSNSNYTLWKVHLIDCEVIIFILAMHSRRFVYCLLAWVFHILCPQNYWKFIRLFIRLFVTVLLFMLLSALTLDLCLKYDYIVIMYLFMPIIGYLFYYGFNACPFFDMMCISEKEIIINGKPLIQYTNMHICTSNPKIIRTEVENMRDDFNNRLTQIIFSSFFSAYYACFLPLVFVQTYVIYEEHWVLMHFLFVMMTMGMMLCIHYYPVKYFDHLHKTAMHLGRWKRVKLDRPHLPIHLWSEEVVWQQGSLVRHNQCLYKAEGISNVAEPGKIADKVFYRIFINPSETIFLTLATIQVSFMILLIIALVTSFQWHQIFYLSFVMLLNYVTLCKTLFNYRMTAKIYKMVKEKPQ</sequence>
<keyword evidence="5 6" id="KW-0472">Membrane</keyword>
<feature type="transmembrane region" description="Helical" evidence="6">
    <location>
        <begin position="139"/>
        <end position="160"/>
    </location>
</feature>
<protein>
    <recommendedName>
        <fullName evidence="9">Transmembrane protein 39A</fullName>
    </recommendedName>
</protein>
<evidence type="ECO:0000256" key="6">
    <source>
        <dbReference type="SAM" id="Phobius"/>
    </source>
</evidence>
<proteinExistence type="inferred from homology"/>
<comment type="similarity">
    <text evidence="2">Belongs to the TMEM39 family.</text>
</comment>
<evidence type="ECO:0000256" key="5">
    <source>
        <dbReference type="ARBA" id="ARBA00023136"/>
    </source>
</evidence>
<dbReference type="PANTHER" id="PTHR12995:SF4">
    <property type="entry name" value="FI21814P1"/>
    <property type="match status" value="1"/>
</dbReference>
<keyword evidence="4 6" id="KW-1133">Transmembrane helix</keyword>
<organism evidence="7 8">
    <name type="scientific">Cinara cedri</name>
    <dbReference type="NCBI Taxonomy" id="506608"/>
    <lineage>
        <taxon>Eukaryota</taxon>
        <taxon>Metazoa</taxon>
        <taxon>Ecdysozoa</taxon>
        <taxon>Arthropoda</taxon>
        <taxon>Hexapoda</taxon>
        <taxon>Insecta</taxon>
        <taxon>Pterygota</taxon>
        <taxon>Neoptera</taxon>
        <taxon>Paraneoptera</taxon>
        <taxon>Hemiptera</taxon>
        <taxon>Sternorrhyncha</taxon>
        <taxon>Aphidomorpha</taxon>
        <taxon>Aphidoidea</taxon>
        <taxon>Aphididae</taxon>
        <taxon>Lachninae</taxon>
        <taxon>Cinara</taxon>
    </lineage>
</organism>
<keyword evidence="3 6" id="KW-0812">Transmembrane</keyword>